<evidence type="ECO:0000313" key="1">
    <source>
        <dbReference type="EMBL" id="CAJ2670685.1"/>
    </source>
</evidence>
<dbReference type="Proteomes" id="UP001177021">
    <property type="component" value="Unassembled WGS sequence"/>
</dbReference>
<proteinExistence type="predicted"/>
<accession>A0ACB0LQ06</accession>
<dbReference type="EMBL" id="CASHSV030000615">
    <property type="protein sequence ID" value="CAJ2670685.1"/>
    <property type="molecule type" value="Genomic_DNA"/>
</dbReference>
<evidence type="ECO:0000313" key="2">
    <source>
        <dbReference type="Proteomes" id="UP001177021"/>
    </source>
</evidence>
<name>A0ACB0LQ06_TRIPR</name>
<organism evidence="1 2">
    <name type="scientific">Trifolium pratense</name>
    <name type="common">Red clover</name>
    <dbReference type="NCBI Taxonomy" id="57577"/>
    <lineage>
        <taxon>Eukaryota</taxon>
        <taxon>Viridiplantae</taxon>
        <taxon>Streptophyta</taxon>
        <taxon>Embryophyta</taxon>
        <taxon>Tracheophyta</taxon>
        <taxon>Spermatophyta</taxon>
        <taxon>Magnoliopsida</taxon>
        <taxon>eudicotyledons</taxon>
        <taxon>Gunneridae</taxon>
        <taxon>Pentapetalae</taxon>
        <taxon>rosids</taxon>
        <taxon>fabids</taxon>
        <taxon>Fabales</taxon>
        <taxon>Fabaceae</taxon>
        <taxon>Papilionoideae</taxon>
        <taxon>50 kb inversion clade</taxon>
        <taxon>NPAAA clade</taxon>
        <taxon>Hologalegina</taxon>
        <taxon>IRL clade</taxon>
        <taxon>Trifolieae</taxon>
        <taxon>Trifolium</taxon>
    </lineage>
</organism>
<reference evidence="1" key="1">
    <citation type="submission" date="2023-10" db="EMBL/GenBank/DDBJ databases">
        <authorList>
            <person name="Rodriguez Cubillos JULIANA M."/>
            <person name="De Vega J."/>
        </authorList>
    </citation>
    <scope>NUCLEOTIDE SEQUENCE</scope>
</reference>
<sequence>MLLLCYNACEYFASSGTTRNLKKYAFGLFDGSDMMICSKDLACENKSSHHRLQNHKDHALLNSSSKNPQKRKFDQYKSDGKFATSYELIGIEKHSSENVKDQIRNPTVSLSCSTLSDGKRIILQGTQEYGFLAQNGKAEFCGVCKQDYSHLSNFDDSIKGSSFLMNRASLNIQIRDFRVDSIYSGRTKTSIEETPKTKDIDPIQSPKKFLPSRGNHLPRPVIPIGPRFQAEIPKWEGTTNIKKYNSDDCLKWLGTQIWPMPSLSETNAKSIGKGRPDSCSCDNPESPNCVKKHVAEARECLKLKIGTAFLSWKFDEMGEDVSKSWTMEEQIKFDSLVKSYLLLNHTKFWKLAMEYFPSKSMKCMINYYYNVYIPRWMSIETRSSFGEVDREPK</sequence>
<protein>
    <submittedName>
        <fullName evidence="1">Uncharacterized protein</fullName>
    </submittedName>
</protein>
<keyword evidence="2" id="KW-1185">Reference proteome</keyword>
<gene>
    <name evidence="1" type="ORF">MILVUS5_LOCUS34684</name>
</gene>
<comment type="caution">
    <text evidence="1">The sequence shown here is derived from an EMBL/GenBank/DDBJ whole genome shotgun (WGS) entry which is preliminary data.</text>
</comment>